<protein>
    <submittedName>
        <fullName evidence="2">Short chain dehydrogenase family protein</fullName>
    </submittedName>
</protein>
<evidence type="ECO:0000313" key="3">
    <source>
        <dbReference type="Proteomes" id="UP000020681"/>
    </source>
</evidence>
<keyword evidence="3" id="KW-1185">Reference proteome</keyword>
<feature type="domain" description="Ketoreductase (KR)" evidence="1">
    <location>
        <begin position="9"/>
        <end position="46"/>
    </location>
</feature>
<feature type="non-terminal residue" evidence="2">
    <location>
        <position position="1"/>
    </location>
</feature>
<dbReference type="Gene3D" id="3.40.50.720">
    <property type="entry name" value="NAD(P)-binding Rossmann-like Domain"/>
    <property type="match status" value="1"/>
</dbReference>
<accession>A0ABN0QL48</accession>
<evidence type="ECO:0000313" key="2">
    <source>
        <dbReference type="EMBL" id="EUA85354.1"/>
    </source>
</evidence>
<reference evidence="2 3" key="1">
    <citation type="submission" date="2014-01" db="EMBL/GenBank/DDBJ databases">
        <authorList>
            <person name="Dobos K."/>
            <person name="Lenaerts A."/>
            <person name="Ordway D."/>
            <person name="DeGroote M.A."/>
            <person name="Parker T."/>
            <person name="Sizemore C."/>
            <person name="Tallon L.J."/>
            <person name="Sadzewicz L.K."/>
            <person name="Sengamalay N."/>
            <person name="Fraser C.M."/>
            <person name="Hine E."/>
            <person name="Shefchek K.A."/>
            <person name="Das S.P."/>
            <person name="Tettelin H."/>
        </authorList>
    </citation>
    <scope>NUCLEOTIDE SEQUENCE [LARGE SCALE GENOMIC DNA]</scope>
    <source>
        <strain evidence="2 3">Harvey</strain>
    </source>
</reference>
<proteinExistence type="predicted"/>
<dbReference type="Pfam" id="PF08659">
    <property type="entry name" value="KR"/>
    <property type="match status" value="1"/>
</dbReference>
<dbReference type="Proteomes" id="UP000020681">
    <property type="component" value="Unassembled WGS sequence"/>
</dbReference>
<evidence type="ECO:0000259" key="1">
    <source>
        <dbReference type="Pfam" id="PF08659"/>
    </source>
</evidence>
<comment type="caution">
    <text evidence="2">The sequence shown here is derived from an EMBL/GenBank/DDBJ whole genome shotgun (WGS) entry which is preliminary data.</text>
</comment>
<name>A0ABN0QL48_MYCUL</name>
<sequence length="55" mass="6140">DRRSTRPGAGPQIDAAWQLHQLTYEHNLSAFIMFSSMAGMIGSPVRVTTRQPTPR</sequence>
<organism evidence="2 3">
    <name type="scientific">Mycobacterium ulcerans str. Harvey</name>
    <dbReference type="NCBI Taxonomy" id="1299332"/>
    <lineage>
        <taxon>Bacteria</taxon>
        <taxon>Bacillati</taxon>
        <taxon>Actinomycetota</taxon>
        <taxon>Actinomycetes</taxon>
        <taxon>Mycobacteriales</taxon>
        <taxon>Mycobacteriaceae</taxon>
        <taxon>Mycobacterium</taxon>
        <taxon>Mycobacterium ulcerans group</taxon>
    </lineage>
</organism>
<dbReference type="EMBL" id="JAOL01000196">
    <property type="protein sequence ID" value="EUA85354.1"/>
    <property type="molecule type" value="Genomic_DNA"/>
</dbReference>
<gene>
    <name evidence="2" type="ORF">I551_8215</name>
</gene>
<dbReference type="InterPro" id="IPR013968">
    <property type="entry name" value="PKS_KR"/>
</dbReference>